<dbReference type="AlphaFoldDB" id="A0A8H7B001"/>
<proteinExistence type="predicted"/>
<dbReference type="Proteomes" id="UP000606974">
    <property type="component" value="Unassembled WGS sequence"/>
</dbReference>
<protein>
    <submittedName>
        <fullName evidence="1">Uncharacterized protein</fullName>
    </submittedName>
</protein>
<organism evidence="1 2">
    <name type="scientific">Endocarpon pusillum</name>
    <dbReference type="NCBI Taxonomy" id="364733"/>
    <lineage>
        <taxon>Eukaryota</taxon>
        <taxon>Fungi</taxon>
        <taxon>Dikarya</taxon>
        <taxon>Ascomycota</taxon>
        <taxon>Pezizomycotina</taxon>
        <taxon>Eurotiomycetes</taxon>
        <taxon>Chaetothyriomycetidae</taxon>
        <taxon>Verrucariales</taxon>
        <taxon>Verrucariaceae</taxon>
        <taxon>Endocarpon</taxon>
    </lineage>
</organism>
<comment type="caution">
    <text evidence="1">The sequence shown here is derived from an EMBL/GenBank/DDBJ whole genome shotgun (WGS) entry which is preliminary data.</text>
</comment>
<gene>
    <name evidence="1" type="ORF">GJ744_000005</name>
</gene>
<reference evidence="1" key="1">
    <citation type="submission" date="2020-02" db="EMBL/GenBank/DDBJ databases">
        <authorList>
            <person name="Palmer J.M."/>
        </authorList>
    </citation>
    <scope>NUCLEOTIDE SEQUENCE</scope>
    <source>
        <strain evidence="1">EPUS1.4</strain>
        <tissue evidence="1">Thallus</tissue>
    </source>
</reference>
<dbReference type="EMBL" id="JAACFV010000001">
    <property type="protein sequence ID" value="KAF7514235.1"/>
    <property type="molecule type" value="Genomic_DNA"/>
</dbReference>
<accession>A0A8H7B001</accession>
<evidence type="ECO:0000313" key="2">
    <source>
        <dbReference type="Proteomes" id="UP000606974"/>
    </source>
</evidence>
<name>A0A8H7B001_9EURO</name>
<evidence type="ECO:0000313" key="1">
    <source>
        <dbReference type="EMBL" id="KAF7514235.1"/>
    </source>
</evidence>
<keyword evidence="2" id="KW-1185">Reference proteome</keyword>
<sequence length="125" mass="14595">MDFRRELFMMLQEWFAILQHTLDPRIDQQTLREWGIDTSLVDLNQETECGGVYFCPLPESRWKMVVRTPEPKFPFWPRSASSIADSYMIYHGLSSQRYGFREADGAKPPTLLDGRPQIGLILKRA</sequence>